<dbReference type="Pfam" id="PF00581">
    <property type="entry name" value="Rhodanese"/>
    <property type="match status" value="1"/>
</dbReference>
<evidence type="ECO:0000313" key="2">
    <source>
        <dbReference type="EMBL" id="MBD8489245.1"/>
    </source>
</evidence>
<dbReference type="NCBIfam" id="NF004281">
    <property type="entry name" value="PRK05690.1"/>
    <property type="match status" value="1"/>
</dbReference>
<dbReference type="InterPro" id="IPR045886">
    <property type="entry name" value="ThiF/MoeB/HesA"/>
</dbReference>
<dbReference type="CDD" id="cd00757">
    <property type="entry name" value="ThiF_MoeB_HesA_family"/>
    <property type="match status" value="1"/>
</dbReference>
<dbReference type="EMBL" id="JACYTQ010000003">
    <property type="protein sequence ID" value="MBD8489245.1"/>
    <property type="molecule type" value="Genomic_DNA"/>
</dbReference>
<dbReference type="SUPFAM" id="SSF69572">
    <property type="entry name" value="Activating enzymes of the ubiquitin-like proteins"/>
    <property type="match status" value="1"/>
</dbReference>
<dbReference type="Gene3D" id="3.40.250.10">
    <property type="entry name" value="Rhodanese-like domain"/>
    <property type="match status" value="1"/>
</dbReference>
<evidence type="ECO:0000313" key="3">
    <source>
        <dbReference type="Proteomes" id="UP000647133"/>
    </source>
</evidence>
<dbReference type="InterPro" id="IPR000594">
    <property type="entry name" value="ThiF_NAD_FAD-bd"/>
</dbReference>
<name>A0ABR9AMX6_9BACT</name>
<organism evidence="2 3">
    <name type="scientific">Echinicola arenosa</name>
    <dbReference type="NCBI Taxonomy" id="2774144"/>
    <lineage>
        <taxon>Bacteria</taxon>
        <taxon>Pseudomonadati</taxon>
        <taxon>Bacteroidota</taxon>
        <taxon>Cytophagia</taxon>
        <taxon>Cytophagales</taxon>
        <taxon>Cyclobacteriaceae</taxon>
        <taxon>Echinicola</taxon>
    </lineage>
</organism>
<dbReference type="Pfam" id="PF00899">
    <property type="entry name" value="ThiF"/>
    <property type="match status" value="1"/>
</dbReference>
<dbReference type="CDD" id="cd00158">
    <property type="entry name" value="RHOD"/>
    <property type="match status" value="1"/>
</dbReference>
<dbReference type="PROSITE" id="PS50206">
    <property type="entry name" value="RHODANESE_3"/>
    <property type="match status" value="1"/>
</dbReference>
<evidence type="ECO:0000259" key="1">
    <source>
        <dbReference type="PROSITE" id="PS50206"/>
    </source>
</evidence>
<dbReference type="InterPro" id="IPR036873">
    <property type="entry name" value="Rhodanese-like_dom_sf"/>
</dbReference>
<feature type="domain" description="Rhodanese" evidence="1">
    <location>
        <begin position="281"/>
        <end position="358"/>
    </location>
</feature>
<keyword evidence="3" id="KW-1185">Reference proteome</keyword>
<dbReference type="InterPro" id="IPR001763">
    <property type="entry name" value="Rhodanese-like_dom"/>
</dbReference>
<dbReference type="Gene3D" id="3.40.50.720">
    <property type="entry name" value="NAD(P)-binding Rossmann-like Domain"/>
    <property type="match status" value="1"/>
</dbReference>
<accession>A0ABR9AMX6</accession>
<dbReference type="PANTHER" id="PTHR10953:SF102">
    <property type="entry name" value="ADENYLYLTRANSFERASE AND SULFURTRANSFERASE MOCS3"/>
    <property type="match status" value="1"/>
</dbReference>
<dbReference type="RefSeq" id="WP_192010129.1">
    <property type="nucleotide sequence ID" value="NZ_JACYTQ010000003.1"/>
</dbReference>
<dbReference type="Proteomes" id="UP000647133">
    <property type="component" value="Unassembled WGS sequence"/>
</dbReference>
<dbReference type="InterPro" id="IPR035985">
    <property type="entry name" value="Ubiquitin-activating_enz"/>
</dbReference>
<protein>
    <submittedName>
        <fullName evidence="2">HesA/MoeB/ThiF family protein</fullName>
    </submittedName>
</protein>
<gene>
    <name evidence="2" type="ORF">IFO69_10860</name>
</gene>
<sequence>MQNKDSIRYSRHYSLPGFGEEKQEKLQSSKVLIVGAGGLGCPVLQYLTAAGIGMIGLVDGDQVELSNLQRQVLYNMEDIGRSKAKIAIQKMKKLNPDIIFQCFDTFIDAANILEIMEGFDVVVDGTDNFESRYLINDAAVILGIPVVFGSILGFEGQVSVFNYGEEGPTYRCLFPEAPNPLDSPNCNELGVIGVLPGMVGTLQANEVIKICTGIGKPLSGKLLIIDALTNSQQAFGYSLIPENKQIKRLKHLYFDCSIDQSNRIISASSFIAEEEKWKNYLVDVRTEEEHNRFNRGGLNIPLQKLPSELNQLKQMEKVILVCQSGSRSKKALTYLRKAGFENVFHLEGGHEALKKITL</sequence>
<reference evidence="2 3" key="1">
    <citation type="submission" date="2020-09" db="EMBL/GenBank/DDBJ databases">
        <title>Echinicola sp. CAU 1574 isolated from sand of Sido Beach.</title>
        <authorList>
            <person name="Kim W."/>
        </authorList>
    </citation>
    <scope>NUCLEOTIDE SEQUENCE [LARGE SCALE GENOMIC DNA]</scope>
    <source>
        <strain evidence="2 3">CAU 1574</strain>
    </source>
</reference>
<comment type="caution">
    <text evidence="2">The sequence shown here is derived from an EMBL/GenBank/DDBJ whole genome shotgun (WGS) entry which is preliminary data.</text>
</comment>
<proteinExistence type="predicted"/>
<dbReference type="PANTHER" id="PTHR10953">
    <property type="entry name" value="UBIQUITIN-ACTIVATING ENZYME E1"/>
    <property type="match status" value="1"/>
</dbReference>